<keyword evidence="1" id="KW-1133">Transmembrane helix</keyword>
<gene>
    <name evidence="2" type="ORF">ABW01_13620</name>
</gene>
<organism evidence="2 3">
    <name type="scientific">Bacillus anthracis</name>
    <name type="common">anthrax bacterium</name>
    <dbReference type="NCBI Taxonomy" id="1392"/>
    <lineage>
        <taxon>Bacteria</taxon>
        <taxon>Bacillati</taxon>
        <taxon>Bacillota</taxon>
        <taxon>Bacilli</taxon>
        <taxon>Bacillales</taxon>
        <taxon>Bacillaceae</taxon>
        <taxon>Bacillus</taxon>
        <taxon>Bacillus cereus group</taxon>
    </lineage>
</organism>
<protein>
    <recommendedName>
        <fullName evidence="4">DUF4878 domain-containing protein</fullName>
    </recommendedName>
</protein>
<dbReference type="AlphaFoldDB" id="A0A0J1HXI6"/>
<proteinExistence type="predicted"/>
<comment type="caution">
    <text evidence="2">The sequence shown here is derived from an EMBL/GenBank/DDBJ whole genome shotgun (WGS) entry which is preliminary data.</text>
</comment>
<dbReference type="Proteomes" id="UP000035904">
    <property type="component" value="Unassembled WGS sequence"/>
</dbReference>
<evidence type="ECO:0000256" key="1">
    <source>
        <dbReference type="SAM" id="Phobius"/>
    </source>
</evidence>
<evidence type="ECO:0008006" key="4">
    <source>
        <dbReference type="Google" id="ProtNLM"/>
    </source>
</evidence>
<keyword evidence="1" id="KW-0812">Transmembrane</keyword>
<name>A0A0J1HXI6_BACAN</name>
<feature type="transmembrane region" description="Helical" evidence="1">
    <location>
        <begin position="7"/>
        <end position="24"/>
    </location>
</feature>
<accession>A0A0J1HXI6</accession>
<evidence type="ECO:0000313" key="3">
    <source>
        <dbReference type="Proteomes" id="UP000035904"/>
    </source>
</evidence>
<dbReference type="RefSeq" id="WP_047956697.1">
    <property type="nucleotide sequence ID" value="NZ_LDPG01000007.1"/>
</dbReference>
<reference evidence="2 3" key="1">
    <citation type="submission" date="2015-05" db="EMBL/GenBank/DDBJ databases">
        <title>Whole genome sequence and identification of bacterial endophytes from Costus igneus.</title>
        <authorList>
            <person name="Lee Y.P."/>
            <person name="Gan H.M."/>
            <person name="Eng W."/>
            <person name="Wheatley M.S."/>
            <person name="Caraballo A."/>
            <person name="Polter S."/>
            <person name="Savka M.A."/>
            <person name="Hudson A.O."/>
        </authorList>
    </citation>
    <scope>NUCLEOTIDE SEQUENCE [LARGE SCALE GENOMIC DNA]</scope>
    <source>
        <strain evidence="2 3">RIT375</strain>
    </source>
</reference>
<dbReference type="EMBL" id="LDPG01000007">
    <property type="protein sequence ID" value="KLV18406.1"/>
    <property type="molecule type" value="Genomic_DNA"/>
</dbReference>
<sequence>MKKKRLLIFLVIVVCLIGVGMYFWKWDEWEVKNVVERNITALSEQDHEAFTETLTQTVQDNTSANSAAALLLDKGRAKFSIKEIKAEKVNRSNWLVKTKQQIKGNVKIEGKEELNRNVNINYHVVKTDKGWKISWYELSKETS</sequence>
<dbReference type="PATRIC" id="fig|1392.242.peg.5764"/>
<keyword evidence="1" id="KW-0472">Membrane</keyword>
<evidence type="ECO:0000313" key="2">
    <source>
        <dbReference type="EMBL" id="KLV18406.1"/>
    </source>
</evidence>